<keyword evidence="2" id="KW-1185">Reference proteome</keyword>
<dbReference type="Proteomes" id="UP000195880">
    <property type="component" value="Chromosome"/>
</dbReference>
<organism evidence="1 2">
    <name type="scientific">Streptomyces alboflavus</name>
    <dbReference type="NCBI Taxonomy" id="67267"/>
    <lineage>
        <taxon>Bacteria</taxon>
        <taxon>Bacillati</taxon>
        <taxon>Actinomycetota</taxon>
        <taxon>Actinomycetes</taxon>
        <taxon>Kitasatosporales</taxon>
        <taxon>Streptomycetaceae</taxon>
        <taxon>Streptomyces</taxon>
    </lineage>
</organism>
<gene>
    <name evidence="1" type="ORF">SMD44_03419</name>
</gene>
<protein>
    <submittedName>
        <fullName evidence="1">Uncharacterized protein</fullName>
    </submittedName>
</protein>
<dbReference type="KEGG" id="salf:SMD44_03419"/>
<evidence type="ECO:0000313" key="2">
    <source>
        <dbReference type="Proteomes" id="UP000195880"/>
    </source>
</evidence>
<sequence>MPVLSLLCLLPLIPLALAVLVTLKEP</sequence>
<accession>A0A1Z1WC10</accession>
<dbReference type="EMBL" id="CP021748">
    <property type="protein sequence ID" value="ARX83986.1"/>
    <property type="molecule type" value="Genomic_DNA"/>
</dbReference>
<name>A0A1Z1WC10_9ACTN</name>
<reference evidence="1 2" key="1">
    <citation type="submission" date="2017-05" db="EMBL/GenBank/DDBJ databases">
        <title>Streptomyces alboflavus Genome sequencing and assembly.</title>
        <authorList>
            <person name="Wang Y."/>
            <person name="Du B."/>
            <person name="Ding Y."/>
            <person name="Liu H."/>
            <person name="Hou Q."/>
            <person name="Liu K."/>
            <person name="Wang C."/>
            <person name="Yao L."/>
        </authorList>
    </citation>
    <scope>NUCLEOTIDE SEQUENCE [LARGE SCALE GENOMIC DNA]</scope>
    <source>
        <strain evidence="1 2">MDJK44</strain>
    </source>
</reference>
<dbReference type="AlphaFoldDB" id="A0A1Z1WC10"/>
<proteinExistence type="predicted"/>
<evidence type="ECO:0000313" key="1">
    <source>
        <dbReference type="EMBL" id="ARX83986.1"/>
    </source>
</evidence>